<feature type="region of interest" description="Disordered" evidence="1">
    <location>
        <begin position="386"/>
        <end position="410"/>
    </location>
</feature>
<feature type="compositionally biased region" description="Basic and acidic residues" evidence="1">
    <location>
        <begin position="387"/>
        <end position="396"/>
    </location>
</feature>
<comment type="caution">
    <text evidence="3">The sequence shown here is derived from an EMBL/GenBank/DDBJ whole genome shotgun (WGS) entry which is preliminary data.</text>
</comment>
<reference evidence="3 4" key="1">
    <citation type="submission" date="2021-03" db="EMBL/GenBank/DDBJ databases">
        <title>Fibrella sp. HMF5036 genome sequencing and assembly.</title>
        <authorList>
            <person name="Kang H."/>
            <person name="Kim H."/>
            <person name="Bae S."/>
            <person name="Joh K."/>
        </authorList>
    </citation>
    <scope>NUCLEOTIDE SEQUENCE [LARGE SCALE GENOMIC DNA]</scope>
    <source>
        <strain evidence="3 4">HMF5036</strain>
    </source>
</reference>
<evidence type="ECO:0000313" key="3">
    <source>
        <dbReference type="EMBL" id="MBO0933169.1"/>
    </source>
</evidence>
<accession>A0A939G6N9</accession>
<keyword evidence="2" id="KW-1133">Transmembrane helix</keyword>
<organism evidence="3 4">
    <name type="scientific">Fibrella aquatilis</name>
    <dbReference type="NCBI Taxonomy" id="2817059"/>
    <lineage>
        <taxon>Bacteria</taxon>
        <taxon>Pseudomonadati</taxon>
        <taxon>Bacteroidota</taxon>
        <taxon>Cytophagia</taxon>
        <taxon>Cytophagales</taxon>
        <taxon>Spirosomataceae</taxon>
        <taxon>Fibrella</taxon>
    </lineage>
</organism>
<feature type="transmembrane region" description="Helical" evidence="2">
    <location>
        <begin position="267"/>
        <end position="298"/>
    </location>
</feature>
<feature type="transmembrane region" description="Helical" evidence="2">
    <location>
        <begin position="144"/>
        <end position="160"/>
    </location>
</feature>
<feature type="region of interest" description="Disordered" evidence="1">
    <location>
        <begin position="1"/>
        <end position="21"/>
    </location>
</feature>
<evidence type="ECO:0000313" key="4">
    <source>
        <dbReference type="Proteomes" id="UP000664795"/>
    </source>
</evidence>
<dbReference type="EMBL" id="JAFMYU010000017">
    <property type="protein sequence ID" value="MBO0933169.1"/>
    <property type="molecule type" value="Genomic_DNA"/>
</dbReference>
<feature type="transmembrane region" description="Helical" evidence="2">
    <location>
        <begin position="107"/>
        <end position="124"/>
    </location>
</feature>
<feature type="transmembrane region" description="Helical" evidence="2">
    <location>
        <begin position="188"/>
        <end position="206"/>
    </location>
</feature>
<dbReference type="Proteomes" id="UP000664795">
    <property type="component" value="Unassembled WGS sequence"/>
</dbReference>
<sequence length="427" mass="48323">MSDYLHGYDSGREGSPRDSFESMVSSQEHEVFLTKQITRREADIVLLDSQLEQTLAQQVVLQEQLMSVAAARSAGQVRVDQLRKQQFDNQTEQAQLVARRLALTAEYSLLSGLFFFVAGLSFLLGDLVISHEIVAYALNIRDNLEAWAFAAGLAMVTVLLKPTYDRLIERPYQTDPVRYGGRYSRFKILLAVFALITLMVLGWFRYEAYRTDQLKAAINRSIRQLQQNTLPTDDPAATVVDPAVLAKIEQQLAQSGELNVALVGSPWAMLSFVLSGLLFALAGAVCLGIGLPVLAVFWTRWLQIDRRRGVLRRRERALLRVLTPLEEAHNERNTHHQALTEQLGQLPNLTELRQHRQELVLFIETLGNELRLAITDRRIAQYTDGYAKGEADRDSTPSRNEANPLMPRPHQAIRQLIRQRLDGPNDQ</sequence>
<protein>
    <submittedName>
        <fullName evidence="3">Uncharacterized protein</fullName>
    </submittedName>
</protein>
<evidence type="ECO:0000256" key="1">
    <source>
        <dbReference type="SAM" id="MobiDB-lite"/>
    </source>
</evidence>
<dbReference type="AlphaFoldDB" id="A0A939G6N9"/>
<gene>
    <name evidence="3" type="ORF">J2I48_19320</name>
</gene>
<proteinExistence type="predicted"/>
<name>A0A939G6N9_9BACT</name>
<keyword evidence="4" id="KW-1185">Reference proteome</keyword>
<feature type="compositionally biased region" description="Basic and acidic residues" evidence="1">
    <location>
        <begin position="9"/>
        <end position="20"/>
    </location>
</feature>
<keyword evidence="2" id="KW-0812">Transmembrane</keyword>
<evidence type="ECO:0000256" key="2">
    <source>
        <dbReference type="SAM" id="Phobius"/>
    </source>
</evidence>
<keyword evidence="2" id="KW-0472">Membrane</keyword>
<dbReference type="RefSeq" id="WP_207337130.1">
    <property type="nucleotide sequence ID" value="NZ_JAFMYU010000017.1"/>
</dbReference>